<keyword evidence="4 6" id="KW-0238">DNA-binding</keyword>
<dbReference type="FunFam" id="3.40.50.300:FF:001499">
    <property type="entry name" value="Origin recognition complex subunit 4, putative"/>
    <property type="match status" value="1"/>
</dbReference>
<sequence length="548" mass="62552">MNDINSEFGPIRKSVHKVNADDIIDDVKLDGKIKRIKLQRPVKRSSDVEPGKHAETFGEISPNVQTDDASKKSVPLFNINLTPEKKSYKVAQQYLIRKLNGTSGFKDTKIPKFLESTSMQLERLLKQCIIQKESHSAIIIGPRSNYKDLLIKQHLDVLKSTHKEQFIVIKLNGYMHSESSAINSIAEQLEFELARRNGSTKKNIKAEELGISDGTLTEVFDNILRLLDSFTVTPLKGVHTQREKSEHITLVFVFDEIDKFAGPVRQTLLYNLFDLVETSRIPVCVLGLTTKLGIMQFLENRVKSRFSQRIIYMPSIANYDQFKSLFKELLQIDDPNIALRLPWNQFLEGILSTDESEISRIILRNYENFKDIQLLQNALLPTVALSKSYSELIDGVTSCSLIKKYLANQQSDSISAKIMSLSDLELAILTAACRVALKNDEHINLTLVHEEFSKLGKTHKTTFADRFKMWTKHDMKNVWENLANQELITERGAISVKFTEDSAIQSANYNSSTMKAPFDLRTFQVCVTLQELRMTLPKTSFFYSWTQL</sequence>
<evidence type="ECO:0000256" key="5">
    <source>
        <dbReference type="ARBA" id="ARBA00023242"/>
    </source>
</evidence>
<evidence type="ECO:0000256" key="4">
    <source>
        <dbReference type="ARBA" id="ARBA00023125"/>
    </source>
</evidence>
<comment type="caution">
    <text evidence="9">The sequence shown here is derived from an EMBL/GenBank/DDBJ whole genome shotgun (WGS) entry which is preliminary data.</text>
</comment>
<evidence type="ECO:0000256" key="2">
    <source>
        <dbReference type="ARBA" id="ARBA00005334"/>
    </source>
</evidence>
<feature type="domain" description="Origin recognition complex subunit 4 C-terminal" evidence="8">
    <location>
        <begin position="325"/>
        <end position="533"/>
    </location>
</feature>
<dbReference type="SUPFAM" id="SSF52540">
    <property type="entry name" value="P-loop containing nucleoside triphosphate hydrolases"/>
    <property type="match status" value="1"/>
</dbReference>
<protein>
    <recommendedName>
        <fullName evidence="6">Origin recognition complex subunit 4</fullName>
    </recommendedName>
</protein>
<evidence type="ECO:0000256" key="7">
    <source>
        <dbReference type="SAM" id="MobiDB-lite"/>
    </source>
</evidence>
<keyword evidence="3 6" id="KW-0235">DNA replication</keyword>
<name>A0A0A8L2Y7_9SACH</name>
<dbReference type="AlphaFoldDB" id="A0A0A8L2Y7"/>
<dbReference type="InterPro" id="IPR016527">
    <property type="entry name" value="ORC4"/>
</dbReference>
<organism evidence="9 10">
    <name type="scientific">Kluyveromyces dobzhanskii CBS 2104</name>
    <dbReference type="NCBI Taxonomy" id="1427455"/>
    <lineage>
        <taxon>Eukaryota</taxon>
        <taxon>Fungi</taxon>
        <taxon>Dikarya</taxon>
        <taxon>Ascomycota</taxon>
        <taxon>Saccharomycotina</taxon>
        <taxon>Saccharomycetes</taxon>
        <taxon>Saccharomycetales</taxon>
        <taxon>Saccharomycetaceae</taxon>
        <taxon>Kluyveromyces</taxon>
    </lineage>
</organism>
<gene>
    <name evidence="9" type="ORF">KLDO_g812</name>
</gene>
<dbReference type="GO" id="GO:0003688">
    <property type="term" value="F:DNA replication origin binding"/>
    <property type="evidence" value="ECO:0007669"/>
    <property type="project" value="TreeGrafter"/>
</dbReference>
<evidence type="ECO:0000256" key="3">
    <source>
        <dbReference type="ARBA" id="ARBA00022705"/>
    </source>
</evidence>
<dbReference type="InterPro" id="IPR032705">
    <property type="entry name" value="ORC4_C"/>
</dbReference>
<evidence type="ECO:0000313" key="9">
    <source>
        <dbReference type="EMBL" id="CDO92492.1"/>
    </source>
</evidence>
<evidence type="ECO:0000256" key="6">
    <source>
        <dbReference type="PIRNR" id="PIRNR007858"/>
    </source>
</evidence>
<comment type="function">
    <text evidence="6">Component of the origin recognition complex (ORC) that binds origins of replication.</text>
</comment>
<dbReference type="GO" id="GO:0006270">
    <property type="term" value="P:DNA replication initiation"/>
    <property type="evidence" value="ECO:0007669"/>
    <property type="project" value="TreeGrafter"/>
</dbReference>
<keyword evidence="5 6" id="KW-0539">Nucleus</keyword>
<dbReference type="GO" id="GO:0005664">
    <property type="term" value="C:nuclear origin of replication recognition complex"/>
    <property type="evidence" value="ECO:0007669"/>
    <property type="project" value="TreeGrafter"/>
</dbReference>
<evidence type="ECO:0000313" key="10">
    <source>
        <dbReference type="Proteomes" id="UP000031516"/>
    </source>
</evidence>
<evidence type="ECO:0000259" key="8">
    <source>
        <dbReference type="Pfam" id="PF14629"/>
    </source>
</evidence>
<comment type="similarity">
    <text evidence="2 6">Belongs to the ORC4 family.</text>
</comment>
<dbReference type="PIRSF" id="PIRSF007858">
    <property type="entry name" value="ORC4"/>
    <property type="match status" value="1"/>
</dbReference>
<evidence type="ECO:0000256" key="1">
    <source>
        <dbReference type="ARBA" id="ARBA00004123"/>
    </source>
</evidence>
<dbReference type="Gene3D" id="3.40.50.300">
    <property type="entry name" value="P-loop containing nucleotide triphosphate hydrolases"/>
    <property type="match status" value="1"/>
</dbReference>
<feature type="region of interest" description="Disordered" evidence="7">
    <location>
        <begin position="42"/>
        <end position="66"/>
    </location>
</feature>
<dbReference type="EMBL" id="CCBQ010000016">
    <property type="protein sequence ID" value="CDO92492.1"/>
    <property type="molecule type" value="Genomic_DNA"/>
</dbReference>
<proteinExistence type="inferred from homology"/>
<feature type="compositionally biased region" description="Basic and acidic residues" evidence="7">
    <location>
        <begin position="44"/>
        <end position="56"/>
    </location>
</feature>
<reference evidence="9 10" key="1">
    <citation type="submission" date="2014-03" db="EMBL/GenBank/DDBJ databases">
        <title>The genome of Kluyveromyces dobzhanskii.</title>
        <authorList>
            <person name="Nystedt B."/>
            <person name="Astrom S."/>
        </authorList>
    </citation>
    <scope>NUCLEOTIDE SEQUENCE [LARGE SCALE GENOMIC DNA]</scope>
    <source>
        <strain evidence="9 10">CBS 2104</strain>
    </source>
</reference>
<dbReference type="Pfam" id="PF14629">
    <property type="entry name" value="ORC4_C"/>
    <property type="match status" value="1"/>
</dbReference>
<dbReference type="PANTHER" id="PTHR12087:SF0">
    <property type="entry name" value="ORIGIN RECOGNITION COMPLEX SUBUNIT 4"/>
    <property type="match status" value="1"/>
</dbReference>
<dbReference type="OrthoDB" id="343623at2759"/>
<dbReference type="PANTHER" id="PTHR12087">
    <property type="entry name" value="ORIGIN RECOGNITION COMPLEX SUBUNIT 4"/>
    <property type="match status" value="1"/>
</dbReference>
<dbReference type="Proteomes" id="UP000031516">
    <property type="component" value="Unassembled WGS sequence"/>
</dbReference>
<keyword evidence="10" id="KW-1185">Reference proteome</keyword>
<accession>A0A0A8L2Y7</accession>
<comment type="subcellular location">
    <subcellularLocation>
        <location evidence="1 6">Nucleus</location>
    </subcellularLocation>
</comment>
<dbReference type="InterPro" id="IPR027417">
    <property type="entry name" value="P-loop_NTPase"/>
</dbReference>